<feature type="compositionally biased region" description="Polar residues" evidence="1">
    <location>
        <begin position="95"/>
        <end position="114"/>
    </location>
</feature>
<organism evidence="2 3">
    <name type="scientific">Brassica carinata</name>
    <name type="common">Ethiopian mustard</name>
    <name type="synonym">Abyssinian cabbage</name>
    <dbReference type="NCBI Taxonomy" id="52824"/>
    <lineage>
        <taxon>Eukaryota</taxon>
        <taxon>Viridiplantae</taxon>
        <taxon>Streptophyta</taxon>
        <taxon>Embryophyta</taxon>
        <taxon>Tracheophyta</taxon>
        <taxon>Spermatophyta</taxon>
        <taxon>Magnoliopsida</taxon>
        <taxon>eudicotyledons</taxon>
        <taxon>Gunneridae</taxon>
        <taxon>Pentapetalae</taxon>
        <taxon>rosids</taxon>
        <taxon>malvids</taxon>
        <taxon>Brassicales</taxon>
        <taxon>Brassicaceae</taxon>
        <taxon>Brassiceae</taxon>
        <taxon>Brassica</taxon>
    </lineage>
</organism>
<reference evidence="2 3" key="1">
    <citation type="submission" date="2020-02" db="EMBL/GenBank/DDBJ databases">
        <authorList>
            <person name="Ma Q."/>
            <person name="Huang Y."/>
            <person name="Song X."/>
            <person name="Pei D."/>
        </authorList>
    </citation>
    <scope>NUCLEOTIDE SEQUENCE [LARGE SCALE GENOMIC DNA]</scope>
    <source>
        <strain evidence="2">Sxm20200214</strain>
        <tissue evidence="2">Leaf</tissue>
    </source>
</reference>
<feature type="region of interest" description="Disordered" evidence="1">
    <location>
        <begin position="516"/>
        <end position="545"/>
    </location>
</feature>
<feature type="compositionally biased region" description="Basic and acidic residues" evidence="1">
    <location>
        <begin position="461"/>
        <end position="470"/>
    </location>
</feature>
<feature type="compositionally biased region" description="Basic and acidic residues" evidence="1">
    <location>
        <begin position="21"/>
        <end position="30"/>
    </location>
</feature>
<dbReference type="InterPro" id="IPR039319">
    <property type="entry name" value="ELF3-like"/>
</dbReference>
<dbReference type="PANTHER" id="PTHR34281">
    <property type="entry name" value="PROTEIN EARLY FLOWERING 3"/>
    <property type="match status" value="1"/>
</dbReference>
<accession>A0A8X7VRV4</accession>
<feature type="compositionally biased region" description="Basic and acidic residues" evidence="1">
    <location>
        <begin position="533"/>
        <end position="545"/>
    </location>
</feature>
<dbReference type="GO" id="GO:2000028">
    <property type="term" value="P:regulation of photoperiodism, flowering"/>
    <property type="evidence" value="ECO:0007669"/>
    <property type="project" value="InterPro"/>
</dbReference>
<feature type="compositionally biased region" description="Basic and acidic residues" evidence="1">
    <location>
        <begin position="1"/>
        <end position="10"/>
    </location>
</feature>
<dbReference type="PANTHER" id="PTHR34281:SF21">
    <property type="entry name" value="EARLY FLOWERING PROTEIN"/>
    <property type="match status" value="1"/>
</dbReference>
<feature type="region of interest" description="Disordered" evidence="1">
    <location>
        <begin position="1"/>
        <end position="114"/>
    </location>
</feature>
<comment type="caution">
    <text evidence="2">The sequence shown here is derived from an EMBL/GenBank/DDBJ whole genome shotgun (WGS) entry which is preliminary data.</text>
</comment>
<dbReference type="AlphaFoldDB" id="A0A8X7VRV4"/>
<sequence>MGGMKDEAKRITIPPLFPRVHVNDNGRDGKSMSLHKRSSLPSPTNKISDPPSTLSLSLPPPANNTRLTDQPEKNHFSPICNTSSASKLQEKLNKNGMNYPSPRGSSVTNTKPSSIKQNDYRFKSLANLDSLKVPVVRRSQTDPQADTDLSVLQFCNSSSSKDRGEAAASKAGLIRELFLPQCLEYESQHESLNVMRTQLNRRRGLDGFNVETQKKPKTVPPCEQDVSDCSEIDSLSGMSASSNDVSKVIGEKRFWKMRTYMINQQKIFAAQVFELHRLIMVQKMAAKSPNLVLESKLNGGKHDTMRPSHTHLLEMAASVVKKPINEKHKPVTEEYPEHMKPKLPLPPINKDLMTPMWPQQLLPPPGNQWLVPVMSPSEGLVYKPYTGPCPPSPSAFMVPFYGRGSLDTTFRFPVSTQLSNNYSPSPNARTTLDQTNPFGQLQRWSNTSSHMTQAIPFSLKKSQESNDSDVHGSTASSPPEKHKLDVLPLFPTEPTHHTDECEQKQQPIHRAIKAIPHNSTSASESAARIFRSIQEERRDSDHMIS</sequence>
<evidence type="ECO:0000313" key="3">
    <source>
        <dbReference type="Proteomes" id="UP000886595"/>
    </source>
</evidence>
<keyword evidence="3" id="KW-1185">Reference proteome</keyword>
<proteinExistence type="predicted"/>
<dbReference type="Proteomes" id="UP000886595">
    <property type="component" value="Unassembled WGS sequence"/>
</dbReference>
<gene>
    <name evidence="2" type="ORF">Bca52824_019159</name>
</gene>
<feature type="region of interest" description="Disordered" evidence="1">
    <location>
        <begin position="459"/>
        <end position="485"/>
    </location>
</feature>
<evidence type="ECO:0000313" key="2">
    <source>
        <dbReference type="EMBL" id="KAG2316037.1"/>
    </source>
</evidence>
<name>A0A8X7VRV4_BRACI</name>
<dbReference type="EMBL" id="JAAMPC010000004">
    <property type="protein sequence ID" value="KAG2316037.1"/>
    <property type="molecule type" value="Genomic_DNA"/>
</dbReference>
<dbReference type="OrthoDB" id="1939092at2759"/>
<protein>
    <submittedName>
        <fullName evidence="2">Uncharacterized protein</fullName>
    </submittedName>
</protein>
<evidence type="ECO:0000256" key="1">
    <source>
        <dbReference type="SAM" id="MobiDB-lite"/>
    </source>
</evidence>